<dbReference type="EMBL" id="NIRI02000042">
    <property type="protein sequence ID" value="KAG5448277.1"/>
    <property type="molecule type" value="Genomic_DNA"/>
</dbReference>
<proteinExistence type="predicted"/>
<evidence type="ECO:0000313" key="2">
    <source>
        <dbReference type="Proteomes" id="UP000286415"/>
    </source>
</evidence>
<dbReference type="Proteomes" id="UP000286415">
    <property type="component" value="Unassembled WGS sequence"/>
</dbReference>
<dbReference type="AlphaFoldDB" id="A0A8T1MFY3"/>
<reference evidence="1 2" key="1">
    <citation type="journal article" date="2018" name="Biotechnol. Adv.">
        <title>Improved genomic resources and new bioinformatic workflow for the carcinogenic parasite Clonorchis sinensis: Biotechnological implications.</title>
        <authorList>
            <person name="Wang D."/>
            <person name="Korhonen P.K."/>
            <person name="Gasser R.B."/>
            <person name="Young N.D."/>
        </authorList>
    </citation>
    <scope>NUCLEOTIDE SEQUENCE [LARGE SCALE GENOMIC DNA]</scope>
    <source>
        <strain evidence="1">Cs-k2</strain>
    </source>
</reference>
<accession>A0A8T1MFY3</accession>
<reference evidence="1 2" key="2">
    <citation type="journal article" date="2021" name="Genomics">
        <title>High-quality reference genome for Clonorchis sinensis.</title>
        <authorList>
            <person name="Young N.D."/>
            <person name="Stroehlein A.J."/>
            <person name="Kinkar L."/>
            <person name="Wang T."/>
            <person name="Sohn W.M."/>
            <person name="Chang B.C.H."/>
            <person name="Kaur P."/>
            <person name="Weisz D."/>
            <person name="Dudchenko O."/>
            <person name="Aiden E.L."/>
            <person name="Korhonen P.K."/>
            <person name="Gasser R.B."/>
        </authorList>
    </citation>
    <scope>NUCLEOTIDE SEQUENCE [LARGE SCALE GENOMIC DNA]</scope>
    <source>
        <strain evidence="1">Cs-k2</strain>
    </source>
</reference>
<evidence type="ECO:0000313" key="1">
    <source>
        <dbReference type="EMBL" id="KAG5448277.1"/>
    </source>
</evidence>
<protein>
    <submittedName>
        <fullName evidence="1">Uncharacterized protein</fullName>
    </submittedName>
</protein>
<comment type="caution">
    <text evidence="1">The sequence shown here is derived from an EMBL/GenBank/DDBJ whole genome shotgun (WGS) entry which is preliminary data.</text>
</comment>
<gene>
    <name evidence="1" type="ORF">CSKR_200710</name>
</gene>
<name>A0A8T1MFY3_CLOSI</name>
<organism evidence="1 2">
    <name type="scientific">Clonorchis sinensis</name>
    <name type="common">Chinese liver fluke</name>
    <dbReference type="NCBI Taxonomy" id="79923"/>
    <lineage>
        <taxon>Eukaryota</taxon>
        <taxon>Metazoa</taxon>
        <taxon>Spiralia</taxon>
        <taxon>Lophotrochozoa</taxon>
        <taxon>Platyhelminthes</taxon>
        <taxon>Trematoda</taxon>
        <taxon>Digenea</taxon>
        <taxon>Opisthorchiida</taxon>
        <taxon>Opisthorchiata</taxon>
        <taxon>Opisthorchiidae</taxon>
        <taxon>Clonorchis</taxon>
    </lineage>
</organism>
<keyword evidence="2" id="KW-1185">Reference proteome</keyword>
<sequence length="58" mass="5943">MEAVRSDTAGIAPGPDPDFAYLPGAIIVFAGHSNVESGSNTQLKLPTSEILTAAFKPA</sequence>